<keyword evidence="1" id="KW-1133">Transmembrane helix</keyword>
<feature type="transmembrane region" description="Helical" evidence="1">
    <location>
        <begin position="51"/>
        <end position="75"/>
    </location>
</feature>
<evidence type="ECO:0000256" key="1">
    <source>
        <dbReference type="SAM" id="Phobius"/>
    </source>
</evidence>
<dbReference type="EMBL" id="CP095073">
    <property type="protein sequence ID" value="UOQ44819.1"/>
    <property type="molecule type" value="Genomic_DNA"/>
</dbReference>
<feature type="transmembrane region" description="Helical" evidence="1">
    <location>
        <begin position="130"/>
        <end position="155"/>
    </location>
</feature>
<proteinExistence type="predicted"/>
<keyword evidence="1" id="KW-0472">Membrane</keyword>
<gene>
    <name evidence="2" type="ORF">MUN89_02370</name>
</gene>
<organism evidence="2 3">
    <name type="scientific">Halobacillus salinarum</name>
    <dbReference type="NCBI Taxonomy" id="2932257"/>
    <lineage>
        <taxon>Bacteria</taxon>
        <taxon>Bacillati</taxon>
        <taxon>Bacillota</taxon>
        <taxon>Bacilli</taxon>
        <taxon>Bacillales</taxon>
        <taxon>Bacillaceae</taxon>
        <taxon>Halobacillus</taxon>
    </lineage>
</organism>
<keyword evidence="3" id="KW-1185">Reference proteome</keyword>
<name>A0ABY4EMD5_9BACI</name>
<reference evidence="2 3" key="1">
    <citation type="submission" date="2022-04" db="EMBL/GenBank/DDBJ databases">
        <title>Halobacillus sp. isolated from saltern.</title>
        <authorList>
            <person name="Won M."/>
            <person name="Lee C.-M."/>
            <person name="Woen H.-Y."/>
            <person name="Kwon S.-W."/>
        </authorList>
    </citation>
    <scope>NUCLEOTIDE SEQUENCE [LARGE SCALE GENOMIC DNA]</scope>
    <source>
        <strain evidence="2 3">SSBR10-3</strain>
    </source>
</reference>
<dbReference type="RefSeq" id="WP_244711083.1">
    <property type="nucleotide sequence ID" value="NZ_CP095073.1"/>
</dbReference>
<keyword evidence="1" id="KW-0812">Transmembrane</keyword>
<dbReference type="Pfam" id="PF04854">
    <property type="entry name" value="DUF624"/>
    <property type="match status" value="1"/>
</dbReference>
<dbReference type="InterPro" id="IPR006938">
    <property type="entry name" value="DUF624"/>
</dbReference>
<feature type="transmembrane region" description="Helical" evidence="1">
    <location>
        <begin position="201"/>
        <end position="220"/>
    </location>
</feature>
<evidence type="ECO:0000313" key="3">
    <source>
        <dbReference type="Proteomes" id="UP000831787"/>
    </source>
</evidence>
<dbReference type="Proteomes" id="UP000831787">
    <property type="component" value="Chromosome"/>
</dbReference>
<sequence length="229" mass="26187">MNHSSGIQGGIYAVSVWIMRFGLTNLQWTAFNVPVAVIVLSMVYAKQAADFVYLVPPLLLLLPVLFFPATSAMFAKAREWIRKEEANERSYFSYYKENYKQSLFGGLIFTVLWTILVTDIYYFSTTNVTLMNVFFILGILLFVFTVNFFNVLVHFDMKLKGVLKQAFLTTIVSPVLFIAIAFCSAVILYISVYIFPLMVPIFSGTIISFLAFSAFYRFYLKQAERKEAA</sequence>
<protein>
    <submittedName>
        <fullName evidence="2">DUF624 domain-containing protein</fullName>
    </submittedName>
</protein>
<feature type="transmembrane region" description="Helical" evidence="1">
    <location>
        <begin position="167"/>
        <end position="195"/>
    </location>
</feature>
<feature type="transmembrane region" description="Helical" evidence="1">
    <location>
        <begin position="28"/>
        <end position="45"/>
    </location>
</feature>
<evidence type="ECO:0000313" key="2">
    <source>
        <dbReference type="EMBL" id="UOQ44819.1"/>
    </source>
</evidence>
<accession>A0ABY4EMD5</accession>
<feature type="transmembrane region" description="Helical" evidence="1">
    <location>
        <begin position="103"/>
        <end position="124"/>
    </location>
</feature>